<proteinExistence type="inferred from homology"/>
<dbReference type="EC" id="2.3.1.225" evidence="5"/>
<sequence>MTLEGNSLTKEKICIAFARDPRWTLDHFCVTCLIRRPLRSKHCPADGSCVTKFDHHCT</sequence>
<comment type="caution">
    <text evidence="8">The sequence shown here is derived from an EMBL/GenBank/DDBJ whole genome shotgun (WGS) entry which is preliminary data.</text>
</comment>
<evidence type="ECO:0000313" key="7">
    <source>
        <dbReference type="EMBL" id="CAF4933680.1"/>
    </source>
</evidence>
<keyword evidence="4" id="KW-0472">Membrane</keyword>
<evidence type="ECO:0000313" key="9">
    <source>
        <dbReference type="Proteomes" id="UP000663873"/>
    </source>
</evidence>
<evidence type="ECO:0000256" key="4">
    <source>
        <dbReference type="ARBA" id="ARBA00023136"/>
    </source>
</evidence>
<dbReference type="InterPro" id="IPR001594">
    <property type="entry name" value="Palmitoyltrfase_DHHC"/>
</dbReference>
<dbReference type="Pfam" id="PF01529">
    <property type="entry name" value="DHHC"/>
    <property type="match status" value="1"/>
</dbReference>
<organism evidence="8 9">
    <name type="scientific">Rotaria socialis</name>
    <dbReference type="NCBI Taxonomy" id="392032"/>
    <lineage>
        <taxon>Eukaryota</taxon>
        <taxon>Metazoa</taxon>
        <taxon>Spiralia</taxon>
        <taxon>Gnathifera</taxon>
        <taxon>Rotifera</taxon>
        <taxon>Eurotatoria</taxon>
        <taxon>Bdelloidea</taxon>
        <taxon>Philodinida</taxon>
        <taxon>Philodinidae</taxon>
        <taxon>Rotaria</taxon>
    </lineage>
</organism>
<evidence type="ECO:0000256" key="2">
    <source>
        <dbReference type="ARBA" id="ARBA00022692"/>
    </source>
</evidence>
<feature type="domain" description="Palmitoyltransferase DHHC" evidence="6">
    <location>
        <begin position="26"/>
        <end position="57"/>
    </location>
</feature>
<dbReference type="EMBL" id="CAJOBP010086853">
    <property type="protein sequence ID" value="CAF4933680.1"/>
    <property type="molecule type" value="Genomic_DNA"/>
</dbReference>
<keyword evidence="3" id="KW-1133">Transmembrane helix</keyword>
<comment type="subcellular location">
    <subcellularLocation>
        <location evidence="1">Membrane</location>
        <topology evidence="1">Multi-pass membrane protein</topology>
    </subcellularLocation>
</comment>
<protein>
    <recommendedName>
        <fullName evidence="5">Palmitoyltransferase</fullName>
        <ecNumber evidence="5">2.3.1.225</ecNumber>
    </recommendedName>
</protein>
<reference evidence="8" key="1">
    <citation type="submission" date="2021-02" db="EMBL/GenBank/DDBJ databases">
        <authorList>
            <person name="Nowell W R."/>
        </authorList>
    </citation>
    <scope>NUCLEOTIDE SEQUENCE</scope>
</reference>
<keyword evidence="5" id="KW-0012">Acyltransferase</keyword>
<feature type="non-terminal residue" evidence="8">
    <location>
        <position position="58"/>
    </location>
</feature>
<comment type="similarity">
    <text evidence="5">Belongs to the DHHC palmitoyltransferase family.</text>
</comment>
<accession>A0A821YB08</accession>
<dbReference type="GO" id="GO:0016020">
    <property type="term" value="C:membrane"/>
    <property type="evidence" value="ECO:0007669"/>
    <property type="project" value="UniProtKB-SubCell"/>
</dbReference>
<evidence type="ECO:0000256" key="1">
    <source>
        <dbReference type="ARBA" id="ARBA00004141"/>
    </source>
</evidence>
<keyword evidence="2" id="KW-0812">Transmembrane</keyword>
<comment type="catalytic activity">
    <reaction evidence="5">
        <text>L-cysteinyl-[protein] + hexadecanoyl-CoA = S-hexadecanoyl-L-cysteinyl-[protein] + CoA</text>
        <dbReference type="Rhea" id="RHEA:36683"/>
        <dbReference type="Rhea" id="RHEA-COMP:10131"/>
        <dbReference type="Rhea" id="RHEA-COMP:11032"/>
        <dbReference type="ChEBI" id="CHEBI:29950"/>
        <dbReference type="ChEBI" id="CHEBI:57287"/>
        <dbReference type="ChEBI" id="CHEBI:57379"/>
        <dbReference type="ChEBI" id="CHEBI:74151"/>
        <dbReference type="EC" id="2.3.1.225"/>
    </reaction>
</comment>
<dbReference type="AlphaFoldDB" id="A0A821YB08"/>
<evidence type="ECO:0000313" key="8">
    <source>
        <dbReference type="EMBL" id="CAF4959569.1"/>
    </source>
</evidence>
<evidence type="ECO:0000256" key="3">
    <source>
        <dbReference type="ARBA" id="ARBA00022989"/>
    </source>
</evidence>
<dbReference type="PROSITE" id="PS50216">
    <property type="entry name" value="DHHC"/>
    <property type="match status" value="1"/>
</dbReference>
<evidence type="ECO:0000259" key="6">
    <source>
        <dbReference type="Pfam" id="PF01529"/>
    </source>
</evidence>
<dbReference type="Proteomes" id="UP000663873">
    <property type="component" value="Unassembled WGS sequence"/>
</dbReference>
<name>A0A821YB08_9BILA</name>
<dbReference type="GO" id="GO:0019706">
    <property type="term" value="F:protein-cysteine S-palmitoyltransferase activity"/>
    <property type="evidence" value="ECO:0007669"/>
    <property type="project" value="UniProtKB-EC"/>
</dbReference>
<comment type="domain">
    <text evidence="5">The DHHC domain is required for palmitoyltransferase activity.</text>
</comment>
<keyword evidence="5" id="KW-0808">Transferase</keyword>
<keyword evidence="9" id="KW-1185">Reference proteome</keyword>
<dbReference type="EMBL" id="CAJOBP010095026">
    <property type="protein sequence ID" value="CAF4959569.1"/>
    <property type="molecule type" value="Genomic_DNA"/>
</dbReference>
<evidence type="ECO:0000256" key="5">
    <source>
        <dbReference type="RuleBase" id="RU079119"/>
    </source>
</evidence>
<gene>
    <name evidence="7" type="ORF">UJA718_LOCUS46989</name>
    <name evidence="8" type="ORF">UJA718_LOCUS48169</name>
</gene>